<sequence>MQSSLKKSLYLGLAAASFVAAAGATTANASAKSYAKAGSYSTLTTAAASRNVNLTGTNAIYTKPGTVKGAKVVATTATAAKLSKSSNGQANFRAYGVKTTDRGSVYYKVVSFDKAYRGYVYGGKSTSAFAGGLAAYATTKDATAPAAGDKYSLTADTSSTANTLFFKEPAWTNYKVGRAKVNGTVLAKTDAYKGAQFTFNKAVTTSREGETWYEISSTTLANGAKSTDLNGAWVKASNVSNPKADPAATSDNSIKVVYRLSNGNTVGDTKTFVNNGAKKVTKVNDVYAGEQNNAGQDLPAFAKAASNVPSGYTVTDTSSTQTPQYGGTYYVTVAQASTSKVDLYVQEGSAAVPFTVATSNKLTLTPTQQSTLLTGPTTDNVDLTALANAFHGTNGQTLYSATKNSDGKYDAYTVGVQQTVNANTSVKFGQNVRLVLVKGTAVDSLPSTTPAEQANSDFLN</sequence>
<evidence type="ECO:0000313" key="2">
    <source>
        <dbReference type="EMBL" id="NLR17963.1"/>
    </source>
</evidence>
<dbReference type="EMBL" id="JAAXLJ010000004">
    <property type="protein sequence ID" value="NLR17963.1"/>
    <property type="molecule type" value="Genomic_DNA"/>
</dbReference>
<organism evidence="2 3">
    <name type="scientific">Secundilactobacillus angelensis</name>
    <dbReference type="NCBI Taxonomy" id="2722706"/>
    <lineage>
        <taxon>Bacteria</taxon>
        <taxon>Bacillati</taxon>
        <taxon>Bacillota</taxon>
        <taxon>Bacilli</taxon>
        <taxon>Lactobacillales</taxon>
        <taxon>Lactobacillaceae</taxon>
        <taxon>Secundilactobacillus</taxon>
    </lineage>
</organism>
<accession>A0ABX1KYS9</accession>
<feature type="chain" id="PRO_5045854039" evidence="1">
    <location>
        <begin position="23"/>
        <end position="460"/>
    </location>
</feature>
<keyword evidence="3" id="KW-1185">Reference proteome</keyword>
<name>A0ABX1KYS9_9LACO</name>
<keyword evidence="1" id="KW-0732">Signal</keyword>
<gene>
    <name evidence="2" type="ORF">HC026_03385</name>
</gene>
<evidence type="ECO:0000313" key="3">
    <source>
        <dbReference type="Proteomes" id="UP000763447"/>
    </source>
</evidence>
<dbReference type="Proteomes" id="UP000763447">
    <property type="component" value="Unassembled WGS sequence"/>
</dbReference>
<evidence type="ECO:0000256" key="1">
    <source>
        <dbReference type="SAM" id="SignalP"/>
    </source>
</evidence>
<dbReference type="RefSeq" id="WP_168924579.1">
    <property type="nucleotide sequence ID" value="NZ_JAAXLJ010000004.1"/>
</dbReference>
<proteinExistence type="predicted"/>
<reference evidence="2 3" key="1">
    <citation type="submission" date="2020-04" db="EMBL/GenBank/DDBJ databases">
        <title>A novel species of genus Lactobacillus that was isolated from fermented food Zha-chili.</title>
        <authorList>
            <person name="Zhang Z."/>
        </authorList>
    </citation>
    <scope>NUCLEOTIDE SEQUENCE [LARGE SCALE GENOMIC DNA]</scope>
    <source>
        <strain evidence="3">HBUAS51383</strain>
    </source>
</reference>
<protein>
    <submittedName>
        <fullName evidence="2">S-layer protein</fullName>
    </submittedName>
</protein>
<feature type="signal peptide" evidence="1">
    <location>
        <begin position="1"/>
        <end position="22"/>
    </location>
</feature>
<comment type="caution">
    <text evidence="2">The sequence shown here is derived from an EMBL/GenBank/DDBJ whole genome shotgun (WGS) entry which is preliminary data.</text>
</comment>